<evidence type="ECO:0000313" key="3">
    <source>
        <dbReference type="EMBL" id="CAF3900897.1"/>
    </source>
</evidence>
<evidence type="ECO:0000313" key="4">
    <source>
        <dbReference type="Proteomes" id="UP000663889"/>
    </source>
</evidence>
<dbReference type="PROSITE" id="PS50005">
    <property type="entry name" value="TPR"/>
    <property type="match status" value="1"/>
</dbReference>
<evidence type="ECO:0000256" key="1">
    <source>
        <dbReference type="PROSITE-ProRule" id="PRU00339"/>
    </source>
</evidence>
<protein>
    <submittedName>
        <fullName evidence="2">Uncharacterized protein</fullName>
    </submittedName>
</protein>
<dbReference type="InterPro" id="IPR019734">
    <property type="entry name" value="TPR_rpt"/>
</dbReference>
<sequence length="260" mass="29919">MIVSGRLGREIVPSIHKLRQVISIYVYCMDKRSNEQWAGNFEKVKAIIVELDELISRIETDYRLQKTVEEPLSINIFTTDANASTSAMGTSTMGVNELILFEIDADPTMATTKPFADISPFSQFPRESEILFMLGSIFRLKSIHRPGNSQLWIIRMILCNDNEHELKHVLMHIKQQYGSETVDLRTLGRLLSEMSKFDLAEKYFIRSLEQFPLNDPLLFELYQDLGKVTSQAGDFEKSMEWRRKAVALQQKNDLAGKQSY</sequence>
<dbReference type="Proteomes" id="UP000663874">
    <property type="component" value="Unassembled WGS sequence"/>
</dbReference>
<feature type="repeat" description="TPR" evidence="1">
    <location>
        <begin position="219"/>
        <end position="252"/>
    </location>
</feature>
<organism evidence="2 4">
    <name type="scientific">Rotaria sordida</name>
    <dbReference type="NCBI Taxonomy" id="392033"/>
    <lineage>
        <taxon>Eukaryota</taxon>
        <taxon>Metazoa</taxon>
        <taxon>Spiralia</taxon>
        <taxon>Gnathifera</taxon>
        <taxon>Rotifera</taxon>
        <taxon>Eurotatoria</taxon>
        <taxon>Bdelloidea</taxon>
        <taxon>Philodinida</taxon>
        <taxon>Philodinidae</taxon>
        <taxon>Rotaria</taxon>
    </lineage>
</organism>
<dbReference type="SMART" id="SM00028">
    <property type="entry name" value="TPR"/>
    <property type="match status" value="2"/>
</dbReference>
<dbReference type="InterPro" id="IPR011990">
    <property type="entry name" value="TPR-like_helical_dom_sf"/>
</dbReference>
<dbReference type="EMBL" id="CAJOBE010003794">
    <property type="protein sequence ID" value="CAF3900897.1"/>
    <property type="molecule type" value="Genomic_DNA"/>
</dbReference>
<keyword evidence="1" id="KW-0802">TPR repeat</keyword>
<proteinExistence type="predicted"/>
<evidence type="ECO:0000313" key="2">
    <source>
        <dbReference type="EMBL" id="CAF1245994.1"/>
    </source>
</evidence>
<dbReference type="SUPFAM" id="SSF48452">
    <property type="entry name" value="TPR-like"/>
    <property type="match status" value="1"/>
</dbReference>
<name>A0A814ZIW8_9BILA</name>
<dbReference type="Proteomes" id="UP000663889">
    <property type="component" value="Unassembled WGS sequence"/>
</dbReference>
<gene>
    <name evidence="3" type="ORF">FNK824_LOCUS20567</name>
    <name evidence="2" type="ORF">SEV965_LOCUS23477</name>
</gene>
<reference evidence="2" key="1">
    <citation type="submission" date="2021-02" db="EMBL/GenBank/DDBJ databases">
        <authorList>
            <person name="Nowell W R."/>
        </authorList>
    </citation>
    <scope>NUCLEOTIDE SEQUENCE</scope>
</reference>
<dbReference type="AlphaFoldDB" id="A0A814ZIW8"/>
<dbReference type="Gene3D" id="1.25.40.10">
    <property type="entry name" value="Tetratricopeptide repeat domain"/>
    <property type="match status" value="1"/>
</dbReference>
<dbReference type="EMBL" id="CAJNOU010001736">
    <property type="protein sequence ID" value="CAF1245994.1"/>
    <property type="molecule type" value="Genomic_DNA"/>
</dbReference>
<comment type="caution">
    <text evidence="2">The sequence shown here is derived from an EMBL/GenBank/DDBJ whole genome shotgun (WGS) entry which is preliminary data.</text>
</comment>
<dbReference type="Gene3D" id="3.90.176.10">
    <property type="entry name" value="Toxin ADP-ribosyltransferase, Chain A, domain 1"/>
    <property type="match status" value="1"/>
</dbReference>
<dbReference type="SUPFAM" id="SSF56399">
    <property type="entry name" value="ADP-ribosylation"/>
    <property type="match status" value="1"/>
</dbReference>
<accession>A0A814ZIW8</accession>